<keyword evidence="1" id="KW-0812">Transmembrane</keyword>
<dbReference type="RefSeq" id="WP_199050819.1">
    <property type="nucleotide sequence ID" value="NZ_JAELXT010000028.1"/>
</dbReference>
<feature type="transmembrane region" description="Helical" evidence="1">
    <location>
        <begin position="68"/>
        <end position="89"/>
    </location>
</feature>
<sequence length="103" mass="10876">MGVIVTITLASAANLFIELNKLEEKIEMAVFSASKKHVKDSAFSLIGLLIASLTIVVVKPLFESFGPTAQALSNGMALTTILVSVLILIDLTQAAFSLDPNGE</sequence>
<evidence type="ECO:0000313" key="2">
    <source>
        <dbReference type="EMBL" id="MBJ6127596.1"/>
    </source>
</evidence>
<dbReference type="Proteomes" id="UP000620670">
    <property type="component" value="Unassembled WGS sequence"/>
</dbReference>
<evidence type="ECO:0000313" key="3">
    <source>
        <dbReference type="Proteomes" id="UP000620670"/>
    </source>
</evidence>
<feature type="transmembrane region" description="Helical" evidence="1">
    <location>
        <begin position="42"/>
        <end position="62"/>
    </location>
</feature>
<keyword evidence="3" id="KW-1185">Reference proteome</keyword>
<name>A0ABS0Y5M1_9HYPH</name>
<dbReference type="EMBL" id="JAELXT010000028">
    <property type="protein sequence ID" value="MBJ6127596.1"/>
    <property type="molecule type" value="Genomic_DNA"/>
</dbReference>
<gene>
    <name evidence="2" type="ORF">JAO75_19520</name>
</gene>
<comment type="caution">
    <text evidence="2">The sequence shown here is derived from an EMBL/GenBank/DDBJ whole genome shotgun (WGS) entry which is preliminary data.</text>
</comment>
<accession>A0ABS0Y5M1</accession>
<evidence type="ECO:0000256" key="1">
    <source>
        <dbReference type="SAM" id="Phobius"/>
    </source>
</evidence>
<organism evidence="2 3">
    <name type="scientific">Microvirga splendida</name>
    <dbReference type="NCBI Taxonomy" id="2795727"/>
    <lineage>
        <taxon>Bacteria</taxon>
        <taxon>Pseudomonadati</taxon>
        <taxon>Pseudomonadota</taxon>
        <taxon>Alphaproteobacteria</taxon>
        <taxon>Hyphomicrobiales</taxon>
        <taxon>Methylobacteriaceae</taxon>
        <taxon>Microvirga</taxon>
    </lineage>
</organism>
<keyword evidence="1" id="KW-0472">Membrane</keyword>
<reference evidence="3" key="1">
    <citation type="submission" date="2020-12" db="EMBL/GenBank/DDBJ databases">
        <title>Hymenobacter sp.</title>
        <authorList>
            <person name="Kim M.K."/>
        </authorList>
    </citation>
    <scope>NUCLEOTIDE SEQUENCE [LARGE SCALE GENOMIC DNA]</scope>
    <source>
        <strain evidence="3">BT325</strain>
    </source>
</reference>
<keyword evidence="1" id="KW-1133">Transmembrane helix</keyword>
<protein>
    <submittedName>
        <fullName evidence="2">Uncharacterized protein</fullName>
    </submittedName>
</protein>
<proteinExistence type="predicted"/>